<proteinExistence type="inferred from homology"/>
<dbReference type="Pfam" id="PF13242">
    <property type="entry name" value="Hydrolase_like"/>
    <property type="match status" value="1"/>
</dbReference>
<dbReference type="Proteomes" id="UP000240904">
    <property type="component" value="Unassembled WGS sequence"/>
</dbReference>
<organism evidence="9 10">
    <name type="scientific">Photobacterium lipolyticum</name>
    <dbReference type="NCBI Taxonomy" id="266810"/>
    <lineage>
        <taxon>Bacteria</taxon>
        <taxon>Pseudomonadati</taxon>
        <taxon>Pseudomonadota</taxon>
        <taxon>Gammaproteobacteria</taxon>
        <taxon>Vibrionales</taxon>
        <taxon>Vibrionaceae</taxon>
        <taxon>Photobacterium</taxon>
    </lineage>
</organism>
<dbReference type="Pfam" id="PF13344">
    <property type="entry name" value="Hydrolase_6"/>
    <property type="match status" value="1"/>
</dbReference>
<dbReference type="InterPro" id="IPR036412">
    <property type="entry name" value="HAD-like_sf"/>
</dbReference>
<comment type="subcellular location">
    <subcellularLocation>
        <location evidence="2">Cytoplasm</location>
    </subcellularLocation>
</comment>
<keyword evidence="7" id="KW-0460">Magnesium</keyword>
<dbReference type="OrthoDB" id="148966at2"/>
<evidence type="ECO:0000256" key="5">
    <source>
        <dbReference type="ARBA" id="ARBA00022723"/>
    </source>
</evidence>
<dbReference type="NCBIfam" id="TIGR01460">
    <property type="entry name" value="HAD-SF-IIA"/>
    <property type="match status" value="1"/>
</dbReference>
<evidence type="ECO:0000313" key="9">
    <source>
        <dbReference type="EMBL" id="PSW04367.1"/>
    </source>
</evidence>
<sequence>MYKALFFDLSGVLYVGPQAIPGAVEAIKRAQASDLEIRFVTNTSRKTCNQIYDDLIALGFDIDLRQIYTAPAAVKALLKQRQWRPYCLIHKNIQSEFADLEQSRPNAVVIGDAEDGFCYETLDHAFQLCQNGATLIGIGRNRYFKLGGQLHLDAGPFIHAIEYAATTEALIVGKPSAEFFNQIVASTTAPADTILMVGDDIFGDVEGALNAGLQACLVKTGKYQPGDENQLARRFLCVDSVVEAVDVALNDADDASQKE</sequence>
<name>A0A2T3MWZ9_9GAMM</name>
<accession>A0A2T3MWZ9</accession>
<comment type="cofactor">
    <cofactor evidence="1">
        <name>Mg(2+)</name>
        <dbReference type="ChEBI" id="CHEBI:18420"/>
    </cofactor>
</comment>
<keyword evidence="10" id="KW-1185">Reference proteome</keyword>
<comment type="caution">
    <text evidence="9">The sequence shown here is derived from an EMBL/GenBank/DDBJ whole genome shotgun (WGS) entry which is preliminary data.</text>
</comment>
<comment type="similarity">
    <text evidence="3">Belongs to the HAD-like hydrolase superfamily.</text>
</comment>
<keyword evidence="4" id="KW-0963">Cytoplasm</keyword>
<evidence type="ECO:0000256" key="1">
    <source>
        <dbReference type="ARBA" id="ARBA00001946"/>
    </source>
</evidence>
<dbReference type="Gene3D" id="3.40.50.1000">
    <property type="entry name" value="HAD superfamily/HAD-like"/>
    <property type="match status" value="2"/>
</dbReference>
<dbReference type="GO" id="GO:0016791">
    <property type="term" value="F:phosphatase activity"/>
    <property type="evidence" value="ECO:0007669"/>
    <property type="project" value="InterPro"/>
</dbReference>
<dbReference type="GO" id="GO:0016462">
    <property type="term" value="F:pyrophosphatase activity"/>
    <property type="evidence" value="ECO:0007669"/>
    <property type="project" value="UniProtKB-ARBA"/>
</dbReference>
<evidence type="ECO:0000256" key="7">
    <source>
        <dbReference type="ARBA" id="ARBA00022842"/>
    </source>
</evidence>
<dbReference type="InterPro" id="IPR006357">
    <property type="entry name" value="HAD-SF_hydro_IIA"/>
</dbReference>
<dbReference type="InterPro" id="IPR006355">
    <property type="entry name" value="LHPP/HDHD2"/>
</dbReference>
<evidence type="ECO:0000256" key="2">
    <source>
        <dbReference type="ARBA" id="ARBA00004496"/>
    </source>
</evidence>
<dbReference type="EMBL" id="PYMC01000009">
    <property type="protein sequence ID" value="PSW04367.1"/>
    <property type="molecule type" value="Genomic_DNA"/>
</dbReference>
<evidence type="ECO:0000256" key="4">
    <source>
        <dbReference type="ARBA" id="ARBA00022490"/>
    </source>
</evidence>
<dbReference type="RefSeq" id="WP_107283896.1">
    <property type="nucleotide sequence ID" value="NZ_PYMC01000009.1"/>
</dbReference>
<keyword evidence="6 9" id="KW-0378">Hydrolase</keyword>
<dbReference type="InterPro" id="IPR023214">
    <property type="entry name" value="HAD_sf"/>
</dbReference>
<dbReference type="GO" id="GO:0005737">
    <property type="term" value="C:cytoplasm"/>
    <property type="evidence" value="ECO:0007669"/>
    <property type="project" value="UniProtKB-SubCell"/>
</dbReference>
<dbReference type="AlphaFoldDB" id="A0A2T3MWZ9"/>
<keyword evidence="5" id="KW-0479">Metal-binding</keyword>
<dbReference type="FunFam" id="3.40.50.1000:FF:000051">
    <property type="entry name" value="Phospholysine phosphohistidine inorganic pyrophosphate phosphatase"/>
    <property type="match status" value="1"/>
</dbReference>
<dbReference type="PANTHER" id="PTHR19288:SF46">
    <property type="entry name" value="HALOACID DEHALOGENASE-LIKE HYDROLASE DOMAIN-CONTAINING PROTEIN 2"/>
    <property type="match status" value="1"/>
</dbReference>
<dbReference type="PANTHER" id="PTHR19288">
    <property type="entry name" value="4-NITROPHENYLPHOSPHATASE-RELATED"/>
    <property type="match status" value="1"/>
</dbReference>
<evidence type="ECO:0000256" key="3">
    <source>
        <dbReference type="ARBA" id="ARBA00007958"/>
    </source>
</evidence>
<evidence type="ECO:0000256" key="6">
    <source>
        <dbReference type="ARBA" id="ARBA00022801"/>
    </source>
</evidence>
<reference evidence="9 10" key="1">
    <citation type="submission" date="2018-03" db="EMBL/GenBank/DDBJ databases">
        <title>Whole genome sequencing of Histamine producing bacteria.</title>
        <authorList>
            <person name="Butler K."/>
        </authorList>
    </citation>
    <scope>NUCLEOTIDE SEQUENCE [LARGE SCALE GENOMIC DNA]</scope>
    <source>
        <strain evidence="9 10">DSM 16190</strain>
    </source>
</reference>
<evidence type="ECO:0000313" key="10">
    <source>
        <dbReference type="Proteomes" id="UP000240904"/>
    </source>
</evidence>
<evidence type="ECO:0000256" key="8">
    <source>
        <dbReference type="ARBA" id="ARBA00039666"/>
    </source>
</evidence>
<dbReference type="NCBIfam" id="TIGR01458">
    <property type="entry name" value="HAD-SF-IIA-hyp3"/>
    <property type="match status" value="1"/>
</dbReference>
<protein>
    <recommendedName>
        <fullName evidence="8">Haloacid dehalogenase-like hydrolase domain-containing protein 2</fullName>
    </recommendedName>
</protein>
<dbReference type="GO" id="GO:0046872">
    <property type="term" value="F:metal ion binding"/>
    <property type="evidence" value="ECO:0007669"/>
    <property type="project" value="UniProtKB-KW"/>
</dbReference>
<dbReference type="SUPFAM" id="SSF56784">
    <property type="entry name" value="HAD-like"/>
    <property type="match status" value="1"/>
</dbReference>
<gene>
    <name evidence="9" type="ORF">C9I89_13670</name>
</gene>